<proteinExistence type="predicted"/>
<dbReference type="Pfam" id="PF00534">
    <property type="entry name" value="Glycos_transf_1"/>
    <property type="match status" value="1"/>
</dbReference>
<evidence type="ECO:0000313" key="2">
    <source>
        <dbReference type="EMBL" id="QEG23243.1"/>
    </source>
</evidence>
<keyword evidence="2" id="KW-0328">Glycosyltransferase</keyword>
<dbReference type="STRING" id="980251.GCA_001642875_00535"/>
<dbReference type="Gene3D" id="3.40.50.2000">
    <property type="entry name" value="Glycogen Phosphorylase B"/>
    <property type="match status" value="2"/>
</dbReference>
<dbReference type="RefSeq" id="WP_075083323.1">
    <property type="nucleotide sequence ID" value="NZ_CP042912.1"/>
</dbReference>
<protein>
    <submittedName>
        <fullName evidence="2">D-inositol-3-phosphate glycosyltransferase</fullName>
        <ecNumber evidence="2">2.4.1.250</ecNumber>
    </submittedName>
</protein>
<dbReference type="InterPro" id="IPR001296">
    <property type="entry name" value="Glyco_trans_1"/>
</dbReference>
<dbReference type="EMBL" id="CP042912">
    <property type="protein sequence ID" value="QEG23243.1"/>
    <property type="molecule type" value="Genomic_DNA"/>
</dbReference>
<dbReference type="OrthoDB" id="9795068at2"/>
<gene>
    <name evidence="2" type="primary">mshA_4</name>
    <name evidence="2" type="ORF">MFFC18_31390</name>
</gene>
<dbReference type="PANTHER" id="PTHR12526">
    <property type="entry name" value="GLYCOSYLTRANSFERASE"/>
    <property type="match status" value="1"/>
</dbReference>
<dbReference type="SUPFAM" id="SSF53756">
    <property type="entry name" value="UDP-Glycosyltransferase/glycogen phosphorylase"/>
    <property type="match status" value="1"/>
</dbReference>
<dbReference type="CDD" id="cd03801">
    <property type="entry name" value="GT4_PimA-like"/>
    <property type="match status" value="1"/>
</dbReference>
<dbReference type="GO" id="GO:0102710">
    <property type="term" value="F:D-inositol-3-phosphate glycosyltransferase activity"/>
    <property type="evidence" value="ECO:0007669"/>
    <property type="project" value="UniProtKB-EC"/>
</dbReference>
<accession>A0A5B9PLS0</accession>
<keyword evidence="2" id="KW-0808">Transferase</keyword>
<dbReference type="EC" id="2.4.1.250" evidence="2"/>
<evidence type="ECO:0000259" key="1">
    <source>
        <dbReference type="Pfam" id="PF00534"/>
    </source>
</evidence>
<dbReference type="AlphaFoldDB" id="A0A5B9PLS0"/>
<dbReference type="PANTHER" id="PTHR12526:SF638">
    <property type="entry name" value="SPORE COAT PROTEIN SA"/>
    <property type="match status" value="1"/>
</dbReference>
<name>A0A5B9PLS0_9BACT</name>
<organism evidence="2 3">
    <name type="scientific">Mariniblastus fucicola</name>
    <dbReference type="NCBI Taxonomy" id="980251"/>
    <lineage>
        <taxon>Bacteria</taxon>
        <taxon>Pseudomonadati</taxon>
        <taxon>Planctomycetota</taxon>
        <taxon>Planctomycetia</taxon>
        <taxon>Pirellulales</taxon>
        <taxon>Pirellulaceae</taxon>
        <taxon>Mariniblastus</taxon>
    </lineage>
</organism>
<dbReference type="KEGG" id="mff:MFFC18_31390"/>
<sequence length="408" mass="45964">MRNFPNLPSIEDAHVVVLTNYLRRHHALVYREVAKHVGKLTLLLSTDMEPDRSWSAEWGDLDVTIQKNWMHTAKARHSTGFEEPNFIHVPIDTVGQLRRLNPDIVFSYEMGMRTALCGLFRMLRRRVPLVMVGNMAEHIEQERGPARRMLRRFVRGRVDFATYNGPSCHRYLNQIGFDENQLFHFPYCIDEEKTFDGVQRFSNDDHRNMIYCGSINERKNILPFARSLANRLNVCDDAKTVTLSIAGEGDLAEDVLALQSDRLQIRMLGNCGPGQLSEAYRDSDICVFPTLGDEWGLVPTEAMRSGLPVLGSVLAQSVEATVTDNENGWVFDPREPLSVEDAIDRALETPTSELAQMSVAARDAVSHVSPQFSAHQFCNAVRAISGRAPVDMPEENPVSRTVAVPETV</sequence>
<dbReference type="Proteomes" id="UP000322214">
    <property type="component" value="Chromosome"/>
</dbReference>
<reference evidence="2 3" key="1">
    <citation type="submission" date="2019-08" db="EMBL/GenBank/DDBJ databases">
        <title>Deep-cultivation of Planctomycetes and their phenomic and genomic characterization uncovers novel biology.</title>
        <authorList>
            <person name="Wiegand S."/>
            <person name="Jogler M."/>
            <person name="Boedeker C."/>
            <person name="Pinto D."/>
            <person name="Vollmers J."/>
            <person name="Rivas-Marin E."/>
            <person name="Kohn T."/>
            <person name="Peeters S.H."/>
            <person name="Heuer A."/>
            <person name="Rast P."/>
            <person name="Oberbeckmann S."/>
            <person name="Bunk B."/>
            <person name="Jeske O."/>
            <person name="Meyerdierks A."/>
            <person name="Storesund J.E."/>
            <person name="Kallscheuer N."/>
            <person name="Luecker S."/>
            <person name="Lage O.M."/>
            <person name="Pohl T."/>
            <person name="Merkel B.J."/>
            <person name="Hornburger P."/>
            <person name="Mueller R.-W."/>
            <person name="Bruemmer F."/>
            <person name="Labrenz M."/>
            <person name="Spormann A.M."/>
            <person name="Op den Camp H."/>
            <person name="Overmann J."/>
            <person name="Amann R."/>
            <person name="Jetten M.S.M."/>
            <person name="Mascher T."/>
            <person name="Medema M.H."/>
            <person name="Devos D.P."/>
            <person name="Kaster A.-K."/>
            <person name="Ovreas L."/>
            <person name="Rohde M."/>
            <person name="Galperin M.Y."/>
            <person name="Jogler C."/>
        </authorList>
    </citation>
    <scope>NUCLEOTIDE SEQUENCE [LARGE SCALE GENOMIC DNA]</scope>
    <source>
        <strain evidence="2 3">FC18</strain>
    </source>
</reference>
<keyword evidence="3" id="KW-1185">Reference proteome</keyword>
<feature type="domain" description="Glycosyl transferase family 1" evidence="1">
    <location>
        <begin position="201"/>
        <end position="362"/>
    </location>
</feature>
<evidence type="ECO:0000313" key="3">
    <source>
        <dbReference type="Proteomes" id="UP000322214"/>
    </source>
</evidence>